<proteinExistence type="inferred from homology"/>
<protein>
    <recommendedName>
        <fullName evidence="5 6">Dephospho-CoA kinase</fullName>
        <ecNumber evidence="5 6">2.7.1.24</ecNumber>
    </recommendedName>
    <alternativeName>
        <fullName evidence="5">Dephosphocoenzyme A kinase</fullName>
    </alternativeName>
</protein>
<evidence type="ECO:0000313" key="8">
    <source>
        <dbReference type="Proteomes" id="UP000502041"/>
    </source>
</evidence>
<comment type="catalytic activity">
    <reaction evidence="5">
        <text>3'-dephospho-CoA + ATP = ADP + CoA + H(+)</text>
        <dbReference type="Rhea" id="RHEA:18245"/>
        <dbReference type="ChEBI" id="CHEBI:15378"/>
        <dbReference type="ChEBI" id="CHEBI:30616"/>
        <dbReference type="ChEBI" id="CHEBI:57287"/>
        <dbReference type="ChEBI" id="CHEBI:57328"/>
        <dbReference type="ChEBI" id="CHEBI:456216"/>
        <dbReference type="EC" id="2.7.1.24"/>
    </reaction>
</comment>
<keyword evidence="5 7" id="KW-0808">Transferase</keyword>
<evidence type="ECO:0000256" key="3">
    <source>
        <dbReference type="ARBA" id="ARBA00022840"/>
    </source>
</evidence>
<comment type="function">
    <text evidence="5">Catalyzes the phosphorylation of the 3'-hydroxyl group of dephosphocoenzyme A to form coenzyme A.</text>
</comment>
<dbReference type="NCBIfam" id="TIGR00152">
    <property type="entry name" value="dephospho-CoA kinase"/>
    <property type="match status" value="1"/>
</dbReference>
<gene>
    <name evidence="7" type="primary">coaE_1</name>
    <name evidence="5" type="synonym">coaE</name>
    <name evidence="7" type="ORF">HC248_00529</name>
</gene>
<dbReference type="Gene3D" id="3.40.50.300">
    <property type="entry name" value="P-loop containing nucleotide triphosphate hydrolases"/>
    <property type="match status" value="1"/>
</dbReference>
<dbReference type="RefSeq" id="WP_168921145.1">
    <property type="nucleotide sequence ID" value="NZ_CP051461.1"/>
</dbReference>
<dbReference type="GO" id="GO:0005524">
    <property type="term" value="F:ATP binding"/>
    <property type="evidence" value="ECO:0007669"/>
    <property type="project" value="UniProtKB-UniRule"/>
</dbReference>
<dbReference type="AlphaFoldDB" id="A0A6H2H5V1"/>
<dbReference type="EMBL" id="CP051461">
    <property type="protein sequence ID" value="QJC55251.1"/>
    <property type="molecule type" value="Genomic_DNA"/>
</dbReference>
<reference evidence="7 8" key="1">
    <citation type="submission" date="2020-04" db="EMBL/GenBank/DDBJ databases">
        <title>Complete genome of a Psychrophilic, Marine, Gas Vacuolate Bacterium Polaromonas vacuolata KCTC 22033T.</title>
        <authorList>
            <person name="Hwang K."/>
            <person name="Kim K.M."/>
        </authorList>
    </citation>
    <scope>NUCLEOTIDE SEQUENCE [LARGE SCALE GENOMIC DNA]</scope>
    <source>
        <strain evidence="7 8">KCTC 22033</strain>
    </source>
</reference>
<dbReference type="GO" id="GO:0004140">
    <property type="term" value="F:dephospho-CoA kinase activity"/>
    <property type="evidence" value="ECO:0007669"/>
    <property type="project" value="UniProtKB-UniRule"/>
</dbReference>
<dbReference type="UniPathway" id="UPA00241">
    <property type="reaction ID" value="UER00356"/>
</dbReference>
<organism evidence="7 8">
    <name type="scientific">Polaromonas vacuolata</name>
    <dbReference type="NCBI Taxonomy" id="37448"/>
    <lineage>
        <taxon>Bacteria</taxon>
        <taxon>Pseudomonadati</taxon>
        <taxon>Pseudomonadota</taxon>
        <taxon>Betaproteobacteria</taxon>
        <taxon>Burkholderiales</taxon>
        <taxon>Comamonadaceae</taxon>
        <taxon>Polaromonas</taxon>
    </lineage>
</organism>
<evidence type="ECO:0000256" key="6">
    <source>
        <dbReference type="NCBIfam" id="TIGR00152"/>
    </source>
</evidence>
<dbReference type="Pfam" id="PF01121">
    <property type="entry name" value="CoaE"/>
    <property type="match status" value="1"/>
</dbReference>
<dbReference type="HAMAP" id="MF_00376">
    <property type="entry name" value="Dephospho_CoA_kinase"/>
    <property type="match status" value="1"/>
</dbReference>
<keyword evidence="8" id="KW-1185">Reference proteome</keyword>
<feature type="binding site" evidence="5">
    <location>
        <begin position="14"/>
        <end position="19"/>
    </location>
    <ligand>
        <name>ATP</name>
        <dbReference type="ChEBI" id="CHEBI:30616"/>
    </ligand>
</feature>
<dbReference type="KEGG" id="pvac:HC248_00529"/>
<dbReference type="PANTHER" id="PTHR10695">
    <property type="entry name" value="DEPHOSPHO-COA KINASE-RELATED"/>
    <property type="match status" value="1"/>
</dbReference>
<comment type="similarity">
    <text evidence="1 5">Belongs to the CoaE family.</text>
</comment>
<evidence type="ECO:0000256" key="5">
    <source>
        <dbReference type="HAMAP-Rule" id="MF_00376"/>
    </source>
</evidence>
<keyword evidence="2 5" id="KW-0547">Nucleotide-binding</keyword>
<keyword evidence="3 5" id="KW-0067">ATP-binding</keyword>
<dbReference type="GO" id="GO:0005737">
    <property type="term" value="C:cytoplasm"/>
    <property type="evidence" value="ECO:0007669"/>
    <property type="project" value="UniProtKB-SubCell"/>
</dbReference>
<dbReference type="PANTHER" id="PTHR10695:SF46">
    <property type="entry name" value="BIFUNCTIONAL COENZYME A SYNTHASE-RELATED"/>
    <property type="match status" value="1"/>
</dbReference>
<dbReference type="InterPro" id="IPR027417">
    <property type="entry name" value="P-loop_NTPase"/>
</dbReference>
<dbReference type="SUPFAM" id="SSF52540">
    <property type="entry name" value="P-loop containing nucleoside triphosphate hydrolases"/>
    <property type="match status" value="1"/>
</dbReference>
<comment type="pathway">
    <text evidence="5">Cofactor biosynthesis; coenzyme A biosynthesis; CoA from (R)-pantothenate: step 5/5.</text>
</comment>
<dbReference type="Proteomes" id="UP000502041">
    <property type="component" value="Chromosome"/>
</dbReference>
<dbReference type="GO" id="GO:0015937">
    <property type="term" value="P:coenzyme A biosynthetic process"/>
    <property type="evidence" value="ECO:0007669"/>
    <property type="project" value="UniProtKB-UniRule"/>
</dbReference>
<comment type="subcellular location">
    <subcellularLocation>
        <location evidence="5">Cytoplasm</location>
    </subcellularLocation>
</comment>
<keyword evidence="5" id="KW-0963">Cytoplasm</keyword>
<dbReference type="InterPro" id="IPR001977">
    <property type="entry name" value="Depp_CoAkinase"/>
</dbReference>
<evidence type="ECO:0000313" key="7">
    <source>
        <dbReference type="EMBL" id="QJC55251.1"/>
    </source>
</evidence>
<dbReference type="PROSITE" id="PS51219">
    <property type="entry name" value="DPCK"/>
    <property type="match status" value="1"/>
</dbReference>
<name>A0A6H2H5V1_9BURK</name>
<evidence type="ECO:0000256" key="1">
    <source>
        <dbReference type="ARBA" id="ARBA00009018"/>
    </source>
</evidence>
<keyword evidence="5 7" id="KW-0418">Kinase</keyword>
<sequence length="214" mass="22589">MTTTRRIGLTGGIGSGKSTVARLLGQAGAVIVDADAVSREMTLAGGLAMAAIEQAFGSAFVAPDGAMARGLMRQLVFEQPSARLRLQAIIHPLVGQETARQAEQAVAAGARCVVFDIPLLVESEHWRARLDQVLVVDCREETQIARVLGREKALANKAGLDSAGWDRAMVEKVMAGQASRATRLAAADASIYNDDLSLTDLATVVSQILPRLGL</sequence>
<dbReference type="CDD" id="cd02022">
    <property type="entry name" value="DPCK"/>
    <property type="match status" value="1"/>
</dbReference>
<keyword evidence="4 5" id="KW-0173">Coenzyme A biosynthesis</keyword>
<evidence type="ECO:0000256" key="4">
    <source>
        <dbReference type="ARBA" id="ARBA00022993"/>
    </source>
</evidence>
<dbReference type="EC" id="2.7.1.24" evidence="5 6"/>
<evidence type="ECO:0000256" key="2">
    <source>
        <dbReference type="ARBA" id="ARBA00022741"/>
    </source>
</evidence>
<accession>A0A6H2H5V1</accession>